<feature type="transmembrane region" description="Helical" evidence="2">
    <location>
        <begin position="157"/>
        <end position="177"/>
    </location>
</feature>
<evidence type="ECO:0000256" key="1">
    <source>
        <dbReference type="SAM" id="MobiDB-lite"/>
    </source>
</evidence>
<keyword evidence="2" id="KW-0812">Transmembrane</keyword>
<reference evidence="4 5" key="1">
    <citation type="submission" date="2021-01" db="EMBL/GenBank/DDBJ databases">
        <title>Whole genome shotgun sequence of Microbispora siamensis NBRC 104113.</title>
        <authorList>
            <person name="Komaki H."/>
            <person name="Tamura T."/>
        </authorList>
    </citation>
    <scope>NUCLEOTIDE SEQUENCE [LARGE SCALE GENOMIC DNA]</scope>
    <source>
        <strain evidence="4 5">NBRC 104113</strain>
    </source>
</reference>
<evidence type="ECO:0000256" key="2">
    <source>
        <dbReference type="SAM" id="Phobius"/>
    </source>
</evidence>
<feature type="transmembrane region" description="Helical" evidence="2">
    <location>
        <begin position="307"/>
        <end position="328"/>
    </location>
</feature>
<accession>A0ABQ4GYG6</accession>
<sequence length="486" mass="51769">MGAWIAAAAATGLWLLLLLALAVATRNPDVEPGPATGELAGQSPAVVDLITGDWRLCDEAPSATLLDLAARGVVAVEEIGPELSLVRLRGEPGDLRPYERLVYDHVRSLSVDGVVATGALAEGSRDLGRWWKSFRKKVIVEARAQGLSRPRWSRAHALLLGVAAVVPAAAIGIAVAADDARHDGGPGAAIVSFALLVTLMGRLNGERGTAEGARAAAHWLGVREHLRATGRFAEQPAASVTIWGRHLAYAAALGLAPRAVRSLPVSTPADDNRAWSDYGGMWHVVNVRYPSRLLWGRPPGATILRGLAAGWFTGFPTWILLVVAAAFGVWPDGLVLPAALAVGLAVAGLPVVRAISDLGGAATVEGQVVRLRRFPDGGKANDTSKWTYWCAIDEGASREVRAMCLSEEMWLPLREGDRVRAVAGRRLGWIRRVDVIEGSRLRDAATYDDTGEYAVDAPENLGEVRVLPDRPPGAWDGPADGRRRPE</sequence>
<evidence type="ECO:0000259" key="3">
    <source>
        <dbReference type="Pfam" id="PF20990"/>
    </source>
</evidence>
<dbReference type="InterPro" id="IPR048389">
    <property type="entry name" value="YciQ-like_C"/>
</dbReference>
<comment type="caution">
    <text evidence="4">The sequence shown here is derived from an EMBL/GenBank/DDBJ whole genome shotgun (WGS) entry which is preliminary data.</text>
</comment>
<keyword evidence="2" id="KW-0472">Membrane</keyword>
<dbReference type="EMBL" id="BOOF01000054">
    <property type="protein sequence ID" value="GIH66480.1"/>
    <property type="molecule type" value="Genomic_DNA"/>
</dbReference>
<feature type="transmembrane region" description="Helical" evidence="2">
    <location>
        <begin position="334"/>
        <end position="352"/>
    </location>
</feature>
<evidence type="ECO:0000313" key="5">
    <source>
        <dbReference type="Proteomes" id="UP000660454"/>
    </source>
</evidence>
<feature type="region of interest" description="Disordered" evidence="1">
    <location>
        <begin position="464"/>
        <end position="486"/>
    </location>
</feature>
<keyword evidence="5" id="KW-1185">Reference proteome</keyword>
<dbReference type="Pfam" id="PF20990">
    <property type="entry name" value="DUF2207_C"/>
    <property type="match status" value="1"/>
</dbReference>
<proteinExistence type="predicted"/>
<evidence type="ECO:0000313" key="4">
    <source>
        <dbReference type="EMBL" id="GIH66480.1"/>
    </source>
</evidence>
<protein>
    <recommendedName>
        <fullName evidence="3">Predicted membrane protein YciQ-like C-terminal domain-containing protein</fullName>
    </recommendedName>
</protein>
<name>A0ABQ4GYG6_9ACTN</name>
<dbReference type="Proteomes" id="UP000660454">
    <property type="component" value="Unassembled WGS sequence"/>
</dbReference>
<gene>
    <name evidence="4" type="ORF">Msi02_72970</name>
</gene>
<dbReference type="RefSeq" id="WP_204052309.1">
    <property type="nucleotide sequence ID" value="NZ_BOOF01000054.1"/>
</dbReference>
<organism evidence="4 5">
    <name type="scientific">Microbispora siamensis</name>
    <dbReference type="NCBI Taxonomy" id="564413"/>
    <lineage>
        <taxon>Bacteria</taxon>
        <taxon>Bacillati</taxon>
        <taxon>Actinomycetota</taxon>
        <taxon>Actinomycetes</taxon>
        <taxon>Streptosporangiales</taxon>
        <taxon>Streptosporangiaceae</taxon>
        <taxon>Microbispora</taxon>
    </lineage>
</organism>
<feature type="domain" description="Predicted membrane protein YciQ-like C-terminal" evidence="3">
    <location>
        <begin position="41"/>
        <end position="262"/>
    </location>
</feature>
<keyword evidence="2" id="KW-1133">Transmembrane helix</keyword>